<sequence>MPNLQRRKIIQNGIKVIAPAHVTNSVQNMDKALPANSMGPGHVNPPKDRWRRNTTCNMWTMDYTHVTGGVESMDVDPAGKSIRLSCLNLQRNDLRPRHVNPAKNDMEPMHVNPLKQSKGLNLPQDELMEVDPPVTGLIWHHPAHLGSHPRDHTNGHQRSAWLSPHQQPSLCTPH</sequence>
<evidence type="ECO:0000313" key="3">
    <source>
        <dbReference type="Proteomes" id="UP000190648"/>
    </source>
</evidence>
<organism evidence="2 3">
    <name type="scientific">Patagioenas fasciata monilis</name>
    <dbReference type="NCBI Taxonomy" id="372326"/>
    <lineage>
        <taxon>Eukaryota</taxon>
        <taxon>Metazoa</taxon>
        <taxon>Chordata</taxon>
        <taxon>Craniata</taxon>
        <taxon>Vertebrata</taxon>
        <taxon>Euteleostomi</taxon>
        <taxon>Archelosauria</taxon>
        <taxon>Archosauria</taxon>
        <taxon>Dinosauria</taxon>
        <taxon>Saurischia</taxon>
        <taxon>Theropoda</taxon>
        <taxon>Coelurosauria</taxon>
        <taxon>Aves</taxon>
        <taxon>Neognathae</taxon>
        <taxon>Neoaves</taxon>
        <taxon>Columbimorphae</taxon>
        <taxon>Columbiformes</taxon>
        <taxon>Columbidae</taxon>
        <taxon>Patagioenas</taxon>
    </lineage>
</organism>
<evidence type="ECO:0000256" key="1">
    <source>
        <dbReference type="SAM" id="MobiDB-lite"/>
    </source>
</evidence>
<evidence type="ECO:0000313" key="2">
    <source>
        <dbReference type="EMBL" id="OPJ68379.1"/>
    </source>
</evidence>
<gene>
    <name evidence="2" type="ORF">AV530_006028</name>
</gene>
<dbReference type="OrthoDB" id="9402174at2759"/>
<protein>
    <submittedName>
        <fullName evidence="2">Uncharacterized protein</fullName>
    </submittedName>
</protein>
<dbReference type="Proteomes" id="UP000190648">
    <property type="component" value="Unassembled WGS sequence"/>
</dbReference>
<dbReference type="EMBL" id="LSYS01008581">
    <property type="protein sequence ID" value="OPJ68379.1"/>
    <property type="molecule type" value="Genomic_DNA"/>
</dbReference>
<feature type="region of interest" description="Disordered" evidence="1">
    <location>
        <begin position="141"/>
        <end position="174"/>
    </location>
</feature>
<keyword evidence="3" id="KW-1185">Reference proteome</keyword>
<reference evidence="2 3" key="1">
    <citation type="submission" date="2016-02" db="EMBL/GenBank/DDBJ databases">
        <title>Band-tailed pigeon sequencing and assembly.</title>
        <authorList>
            <person name="Soares A.E."/>
            <person name="Novak B.J."/>
            <person name="Rice E.S."/>
            <person name="O'Connell B."/>
            <person name="Chang D."/>
            <person name="Weber S."/>
            <person name="Shapiro B."/>
        </authorList>
    </citation>
    <scope>NUCLEOTIDE SEQUENCE [LARGE SCALE GENOMIC DNA]</scope>
    <source>
        <strain evidence="2">BTP2013</strain>
        <tissue evidence="2">Blood</tissue>
    </source>
</reference>
<dbReference type="AlphaFoldDB" id="A0A1V4J8F2"/>
<accession>A0A1V4J8F2</accession>
<name>A0A1V4J8F2_PATFA</name>
<feature type="compositionally biased region" description="Polar residues" evidence="1">
    <location>
        <begin position="164"/>
        <end position="174"/>
    </location>
</feature>
<comment type="caution">
    <text evidence="2">The sequence shown here is derived from an EMBL/GenBank/DDBJ whole genome shotgun (WGS) entry which is preliminary data.</text>
</comment>
<proteinExistence type="predicted"/>